<dbReference type="EMBL" id="CP017448">
    <property type="protein sequence ID" value="AOV16916.1"/>
    <property type="molecule type" value="Genomic_DNA"/>
</dbReference>
<dbReference type="KEGG" id="aaeo:BJI67_07430"/>
<proteinExistence type="predicted"/>
<sequence length="65" mass="6884">MGADGDLGEVGAYEGSESIAIHAEISRCIAQAQKARLRSECGYFMGHSVLRVGGPLSRLLKIPPI</sequence>
<protein>
    <submittedName>
        <fullName evidence="1">Uncharacterized protein</fullName>
    </submittedName>
</protein>
<evidence type="ECO:0000313" key="1">
    <source>
        <dbReference type="EMBL" id="AOV16916.1"/>
    </source>
</evidence>
<reference evidence="1 2" key="1">
    <citation type="submission" date="2016-09" db="EMBL/GenBank/DDBJ databases">
        <title>Acidihalobacter prosperus V6 (DSM14174).</title>
        <authorList>
            <person name="Khaleque H.N."/>
            <person name="Ramsay J.P."/>
            <person name="Murphy R.J.T."/>
            <person name="Kaksonen A.H."/>
            <person name="Boxall N.J."/>
            <person name="Watkin E.L.J."/>
        </authorList>
    </citation>
    <scope>NUCLEOTIDE SEQUENCE [LARGE SCALE GENOMIC DNA]</scope>
    <source>
        <strain evidence="1 2">V6</strain>
    </source>
</reference>
<organism evidence="1 2">
    <name type="scientific">Acidihalobacter aeolianus</name>
    <dbReference type="NCBI Taxonomy" id="2792603"/>
    <lineage>
        <taxon>Bacteria</taxon>
        <taxon>Pseudomonadati</taxon>
        <taxon>Pseudomonadota</taxon>
        <taxon>Gammaproteobacteria</taxon>
        <taxon>Chromatiales</taxon>
        <taxon>Ectothiorhodospiraceae</taxon>
        <taxon>Acidihalobacter</taxon>
    </lineage>
</organism>
<name>A0A1D8K7J9_9GAMM</name>
<gene>
    <name evidence="1" type="ORF">BJI67_07430</name>
</gene>
<dbReference type="Proteomes" id="UP000095342">
    <property type="component" value="Chromosome"/>
</dbReference>
<dbReference type="AlphaFoldDB" id="A0A1D8K7J9"/>
<keyword evidence="2" id="KW-1185">Reference proteome</keyword>
<accession>A0A1D8K7J9</accession>
<evidence type="ECO:0000313" key="2">
    <source>
        <dbReference type="Proteomes" id="UP000095342"/>
    </source>
</evidence>